<feature type="transmembrane region" description="Helical" evidence="8">
    <location>
        <begin position="199"/>
        <end position="218"/>
    </location>
</feature>
<dbReference type="Gene3D" id="1.10.357.140">
    <property type="entry name" value="UbiA prenyltransferase"/>
    <property type="match status" value="1"/>
</dbReference>
<feature type="transmembrane region" description="Helical" evidence="8">
    <location>
        <begin position="239"/>
        <end position="260"/>
    </location>
</feature>
<evidence type="ECO:0000313" key="10">
    <source>
        <dbReference type="Proteomes" id="UP001150266"/>
    </source>
</evidence>
<keyword evidence="6 8" id="KW-1133">Transmembrane helix</keyword>
<evidence type="ECO:0000256" key="2">
    <source>
        <dbReference type="ARBA" id="ARBA00004141"/>
    </source>
</evidence>
<sequence length="333" mass="36737">MSKRLANLFAPPSREELGACWDLCRLNNHMGCWTTWIPTAWALAMVYHAQPQIPGILALIWAGKYLVLCSGVKSLIMTIDDILDHDIDAMVSRTKGRAIPRGSISLDRAWLFFGMQVVLGIYLARALLDPISLVNNISRQCQTLTGLDPSCRFAAAAAPLFVVYPTCKRWMYFAPVTLGLMFTIGVFMGWSTLSTTKEIPYDILVPIYVGGCFWVWTYETIYQHMDKTDDIKIGIRSSALLCGQYTIPVCFTTATAFFGLLTYGGHLNGHSYPFFAAVLLAAGLLVSKLLSTDIDRPADCRDFFLQTPLIGQILVGGFVADAVIARISLGIAL</sequence>
<protein>
    <submittedName>
        <fullName evidence="9">UbiA prenyltransferase family</fullName>
    </submittedName>
</protein>
<dbReference type="EMBL" id="JAOTPV010000123">
    <property type="protein sequence ID" value="KAJ4464374.1"/>
    <property type="molecule type" value="Genomic_DNA"/>
</dbReference>
<dbReference type="OrthoDB" id="18170at2759"/>
<evidence type="ECO:0000256" key="1">
    <source>
        <dbReference type="ARBA" id="ARBA00001946"/>
    </source>
</evidence>
<dbReference type="FunFam" id="1.20.120.1780:FF:000001">
    <property type="entry name" value="4-hydroxybenzoate octaprenyltransferase"/>
    <property type="match status" value="1"/>
</dbReference>
<dbReference type="InterPro" id="IPR039653">
    <property type="entry name" value="Prenyltransferase"/>
</dbReference>
<evidence type="ECO:0000256" key="4">
    <source>
        <dbReference type="ARBA" id="ARBA00022679"/>
    </source>
</evidence>
<keyword evidence="5 8" id="KW-0812">Transmembrane</keyword>
<dbReference type="GO" id="GO:0005886">
    <property type="term" value="C:plasma membrane"/>
    <property type="evidence" value="ECO:0007669"/>
    <property type="project" value="TreeGrafter"/>
</dbReference>
<dbReference type="InterPro" id="IPR044878">
    <property type="entry name" value="UbiA_sf"/>
</dbReference>
<feature type="transmembrane region" description="Helical" evidence="8">
    <location>
        <begin position="170"/>
        <end position="193"/>
    </location>
</feature>
<accession>A0A9W9DD83</accession>
<dbReference type="GO" id="GO:0016765">
    <property type="term" value="F:transferase activity, transferring alkyl or aryl (other than methyl) groups"/>
    <property type="evidence" value="ECO:0007669"/>
    <property type="project" value="InterPro"/>
</dbReference>
<comment type="subcellular location">
    <subcellularLocation>
        <location evidence="2">Membrane</location>
        <topology evidence="2">Multi-pass membrane protein</topology>
    </subcellularLocation>
</comment>
<keyword evidence="7 8" id="KW-0472">Membrane</keyword>
<evidence type="ECO:0000256" key="6">
    <source>
        <dbReference type="ARBA" id="ARBA00022989"/>
    </source>
</evidence>
<comment type="cofactor">
    <cofactor evidence="1">
        <name>Mg(2+)</name>
        <dbReference type="ChEBI" id="CHEBI:18420"/>
    </cofactor>
</comment>
<feature type="transmembrane region" description="Helical" evidence="8">
    <location>
        <begin position="303"/>
        <end position="327"/>
    </location>
</feature>
<gene>
    <name evidence="9" type="ORF">J3R30DRAFT_3666087</name>
</gene>
<dbReference type="CDD" id="cd13959">
    <property type="entry name" value="PT_UbiA_COQ2"/>
    <property type="match status" value="1"/>
</dbReference>
<dbReference type="PANTHER" id="PTHR11048:SF28">
    <property type="entry name" value="4-HYDROXYBENZOATE POLYPRENYLTRANSFERASE, MITOCHONDRIAL"/>
    <property type="match status" value="1"/>
</dbReference>
<dbReference type="PANTHER" id="PTHR11048">
    <property type="entry name" value="PRENYLTRANSFERASES"/>
    <property type="match status" value="1"/>
</dbReference>
<evidence type="ECO:0000256" key="3">
    <source>
        <dbReference type="ARBA" id="ARBA00005985"/>
    </source>
</evidence>
<dbReference type="Gene3D" id="1.20.120.1780">
    <property type="entry name" value="UbiA prenyltransferase"/>
    <property type="match status" value="1"/>
</dbReference>
<dbReference type="Proteomes" id="UP001150266">
    <property type="component" value="Unassembled WGS sequence"/>
</dbReference>
<proteinExistence type="inferred from homology"/>
<name>A0A9W9DD83_9AGAR</name>
<evidence type="ECO:0000256" key="5">
    <source>
        <dbReference type="ARBA" id="ARBA00022692"/>
    </source>
</evidence>
<dbReference type="Pfam" id="PF01040">
    <property type="entry name" value="UbiA"/>
    <property type="match status" value="1"/>
</dbReference>
<comment type="caution">
    <text evidence="9">The sequence shown here is derived from an EMBL/GenBank/DDBJ whole genome shotgun (WGS) entry which is preliminary data.</text>
</comment>
<reference evidence="9" key="1">
    <citation type="submission" date="2022-08" db="EMBL/GenBank/DDBJ databases">
        <title>A Global Phylogenomic Analysis of the Shiitake Genus Lentinula.</title>
        <authorList>
            <consortium name="DOE Joint Genome Institute"/>
            <person name="Sierra-Patev S."/>
            <person name="Min B."/>
            <person name="Naranjo-Ortiz M."/>
            <person name="Looney B."/>
            <person name="Konkel Z."/>
            <person name="Slot J.C."/>
            <person name="Sakamoto Y."/>
            <person name="Steenwyk J.L."/>
            <person name="Rokas A."/>
            <person name="Carro J."/>
            <person name="Camarero S."/>
            <person name="Ferreira P."/>
            <person name="Molpeceres G."/>
            <person name="Ruiz-Duenas F.J."/>
            <person name="Serrano A."/>
            <person name="Henrissat B."/>
            <person name="Drula E."/>
            <person name="Hughes K.W."/>
            <person name="Mata J.L."/>
            <person name="Ishikawa N.K."/>
            <person name="Vargas-Isla R."/>
            <person name="Ushijima S."/>
            <person name="Smith C.A."/>
            <person name="Ahrendt S."/>
            <person name="Andreopoulos W."/>
            <person name="He G."/>
            <person name="Labutti K."/>
            <person name="Lipzen A."/>
            <person name="Ng V."/>
            <person name="Riley R."/>
            <person name="Sandor L."/>
            <person name="Barry K."/>
            <person name="Martinez A.T."/>
            <person name="Xiao Y."/>
            <person name="Gibbons J.G."/>
            <person name="Terashima K."/>
            <person name="Grigoriev I.V."/>
            <person name="Hibbett D.S."/>
        </authorList>
    </citation>
    <scope>NUCLEOTIDE SEQUENCE</scope>
    <source>
        <strain evidence="9">JLM2183</strain>
    </source>
</reference>
<keyword evidence="4" id="KW-0808">Transferase</keyword>
<evidence type="ECO:0000256" key="8">
    <source>
        <dbReference type="SAM" id="Phobius"/>
    </source>
</evidence>
<evidence type="ECO:0000256" key="7">
    <source>
        <dbReference type="ARBA" id="ARBA00023136"/>
    </source>
</evidence>
<feature type="transmembrane region" description="Helical" evidence="8">
    <location>
        <begin position="272"/>
        <end position="291"/>
    </location>
</feature>
<evidence type="ECO:0000313" key="9">
    <source>
        <dbReference type="EMBL" id="KAJ4464374.1"/>
    </source>
</evidence>
<dbReference type="InterPro" id="IPR000537">
    <property type="entry name" value="UbiA_prenyltransferase"/>
</dbReference>
<dbReference type="GO" id="GO:0006744">
    <property type="term" value="P:ubiquinone biosynthetic process"/>
    <property type="evidence" value="ECO:0007669"/>
    <property type="project" value="TreeGrafter"/>
</dbReference>
<keyword evidence="10" id="KW-1185">Reference proteome</keyword>
<dbReference type="AlphaFoldDB" id="A0A9W9DD83"/>
<organism evidence="9 10">
    <name type="scientific">Lentinula aciculospora</name>
    <dbReference type="NCBI Taxonomy" id="153920"/>
    <lineage>
        <taxon>Eukaryota</taxon>
        <taxon>Fungi</taxon>
        <taxon>Dikarya</taxon>
        <taxon>Basidiomycota</taxon>
        <taxon>Agaricomycotina</taxon>
        <taxon>Agaricomycetes</taxon>
        <taxon>Agaricomycetidae</taxon>
        <taxon>Agaricales</taxon>
        <taxon>Marasmiineae</taxon>
        <taxon>Omphalotaceae</taxon>
        <taxon>Lentinula</taxon>
    </lineage>
</organism>
<comment type="similarity">
    <text evidence="3">Belongs to the UbiA prenyltransferase family.</text>
</comment>